<dbReference type="RefSeq" id="XP_013382471.1">
    <property type="nucleotide sequence ID" value="XM_013527017.2"/>
</dbReference>
<evidence type="ECO:0000256" key="7">
    <source>
        <dbReference type="ARBA" id="ARBA00023002"/>
    </source>
</evidence>
<feature type="binding site" evidence="10">
    <location>
        <position position="144"/>
    </location>
    <ligand>
        <name>Fe cation</name>
        <dbReference type="ChEBI" id="CHEBI:24875"/>
        <note>catalytic</note>
    </ligand>
</feature>
<dbReference type="SUPFAM" id="SSF51182">
    <property type="entry name" value="RmlC-like cupins"/>
    <property type="match status" value="1"/>
</dbReference>
<dbReference type="GO" id="GO:0017172">
    <property type="term" value="F:cysteine dioxygenase activity"/>
    <property type="evidence" value="ECO:0007669"/>
    <property type="project" value="UniProtKB-UniRule"/>
</dbReference>
<dbReference type="PANTHER" id="PTHR12918">
    <property type="entry name" value="CYSTEINE DIOXYGENASE"/>
    <property type="match status" value="1"/>
</dbReference>
<dbReference type="InterPro" id="IPR010300">
    <property type="entry name" value="CDO_1"/>
</dbReference>
<evidence type="ECO:0000313" key="12">
    <source>
        <dbReference type="Proteomes" id="UP000085678"/>
    </source>
</evidence>
<dbReference type="GO" id="GO:0042412">
    <property type="term" value="P:taurine biosynthetic process"/>
    <property type="evidence" value="ECO:0007669"/>
    <property type="project" value="UniProtKB-UniRule"/>
</dbReference>
<evidence type="ECO:0000256" key="3">
    <source>
        <dbReference type="ARBA" id="ARBA00013133"/>
    </source>
</evidence>
<dbReference type="AlphaFoldDB" id="A0A1S3HAJ2"/>
<dbReference type="EC" id="1.13.11.20" evidence="3 11"/>
<dbReference type="STRING" id="7574.A0A1S3HAJ2"/>
<dbReference type="InterPro" id="IPR011051">
    <property type="entry name" value="RmlC_Cupin_sf"/>
</dbReference>
<accession>A0A1S3HAJ2</accession>
<dbReference type="Pfam" id="PF05995">
    <property type="entry name" value="CDO_I"/>
    <property type="match status" value="1"/>
</dbReference>
<dbReference type="Gene3D" id="2.60.120.10">
    <property type="entry name" value="Jelly Rolls"/>
    <property type="match status" value="1"/>
</dbReference>
<evidence type="ECO:0000256" key="4">
    <source>
        <dbReference type="ARBA" id="ARBA00022723"/>
    </source>
</evidence>
<evidence type="ECO:0000256" key="5">
    <source>
        <dbReference type="ARBA" id="ARBA00022784"/>
    </source>
</evidence>
<feature type="binding site" evidence="10">
    <location>
        <position position="90"/>
    </location>
    <ligand>
        <name>Fe cation</name>
        <dbReference type="ChEBI" id="CHEBI:24875"/>
        <note>catalytic</note>
    </ligand>
</feature>
<dbReference type="OrthoDB" id="543511at2759"/>
<dbReference type="KEGG" id="lak:106153182"/>
<evidence type="ECO:0000313" key="13">
    <source>
        <dbReference type="RefSeq" id="XP_013382471.1"/>
    </source>
</evidence>
<evidence type="ECO:0000256" key="10">
    <source>
        <dbReference type="PIRSR" id="PIRSR610300-51"/>
    </source>
</evidence>
<name>A0A1S3HAJ2_LINAN</name>
<keyword evidence="4 10" id="KW-0479">Metal-binding</keyword>
<evidence type="ECO:0000256" key="11">
    <source>
        <dbReference type="RuleBase" id="RU366010"/>
    </source>
</evidence>
<sequence length="219" mass="25012">MEDFVASKNIKIPQTLDDLIAGLYEAFSSDRVNVDYVHTLMSLYKSNPTEWKKFAKFDPHRYTRNLADGGNGKFNLIVLCWGEGQGSSIHSHADAHCFMKVLDGQLKESLYDWPEEEGQHMHKKAENIYKKNGVAYINDSLGLHRIENPSHSDTAVSLHLYCPAFDMCQCFDERTGHKHNSRVTFYSKYGERTPFCKFTDAVNDVMGGYTYDGHVPENN</sequence>
<dbReference type="GeneID" id="106153182"/>
<evidence type="ECO:0000256" key="1">
    <source>
        <dbReference type="ARBA" id="ARBA00004759"/>
    </source>
</evidence>
<feature type="cross-link" description="3'-(S-cysteinyl)-tyrosine (Cys-Tyr)" evidence="9">
    <location>
        <begin position="97"/>
        <end position="161"/>
    </location>
</feature>
<reference evidence="13" key="1">
    <citation type="submission" date="2025-08" db="UniProtKB">
        <authorList>
            <consortium name="RefSeq"/>
        </authorList>
    </citation>
    <scope>IDENTIFICATION</scope>
    <source>
        <tissue evidence="13">Gonads</tissue>
    </source>
</reference>
<dbReference type="UniPathway" id="UPA00012">
    <property type="reaction ID" value="UER00537"/>
</dbReference>
<dbReference type="CDD" id="cd10548">
    <property type="entry name" value="cupin_CDO"/>
    <property type="match status" value="1"/>
</dbReference>
<organism evidence="12 13">
    <name type="scientific">Lingula anatina</name>
    <name type="common">Brachiopod</name>
    <name type="synonym">Lingula unguis</name>
    <dbReference type="NCBI Taxonomy" id="7574"/>
    <lineage>
        <taxon>Eukaryota</taxon>
        <taxon>Metazoa</taxon>
        <taxon>Spiralia</taxon>
        <taxon>Lophotrochozoa</taxon>
        <taxon>Brachiopoda</taxon>
        <taxon>Linguliformea</taxon>
        <taxon>Lingulata</taxon>
        <taxon>Lingulida</taxon>
        <taxon>Linguloidea</taxon>
        <taxon>Lingulidae</taxon>
        <taxon>Lingula</taxon>
    </lineage>
</organism>
<comment type="catalytic activity">
    <reaction evidence="11">
        <text>L-cysteine + O2 = 3-sulfino-L-alanine + H(+)</text>
        <dbReference type="Rhea" id="RHEA:20441"/>
        <dbReference type="ChEBI" id="CHEBI:15378"/>
        <dbReference type="ChEBI" id="CHEBI:15379"/>
        <dbReference type="ChEBI" id="CHEBI:35235"/>
        <dbReference type="ChEBI" id="CHEBI:61085"/>
        <dbReference type="EC" id="1.13.11.20"/>
    </reaction>
</comment>
<protein>
    <recommendedName>
        <fullName evidence="3 11">Cysteine dioxygenase</fullName>
        <ecNumber evidence="3 11">1.13.11.20</ecNumber>
    </recommendedName>
</protein>
<dbReference type="OMA" id="YTENQVT"/>
<dbReference type="InParanoid" id="A0A1S3HAJ2"/>
<keyword evidence="5 9" id="KW-0883">Thioether bond</keyword>
<dbReference type="InterPro" id="IPR014710">
    <property type="entry name" value="RmlC-like_jellyroll"/>
</dbReference>
<evidence type="ECO:0000256" key="6">
    <source>
        <dbReference type="ARBA" id="ARBA00022964"/>
    </source>
</evidence>
<dbReference type="GO" id="GO:0019448">
    <property type="term" value="P:L-cysteine catabolic process"/>
    <property type="evidence" value="ECO:0007669"/>
    <property type="project" value="TreeGrafter"/>
</dbReference>
<evidence type="ECO:0000256" key="9">
    <source>
        <dbReference type="PIRSR" id="PIRSR610300-50"/>
    </source>
</evidence>
<gene>
    <name evidence="13" type="primary">LOC106153182</name>
</gene>
<dbReference type="GO" id="GO:0008198">
    <property type="term" value="F:ferrous iron binding"/>
    <property type="evidence" value="ECO:0007669"/>
    <property type="project" value="UniProtKB-ARBA"/>
</dbReference>
<comment type="similarity">
    <text evidence="2 11">Belongs to the cysteine dioxygenase family.</text>
</comment>
<keyword evidence="7 11" id="KW-0560">Oxidoreductase</keyword>
<keyword evidence="8 10" id="KW-0408">Iron</keyword>
<comment type="pathway">
    <text evidence="1 11">Organosulfur biosynthesis; taurine biosynthesis; hypotaurine from L-cysteine: step 1/2.</text>
</comment>
<proteinExistence type="inferred from homology"/>
<feature type="binding site" evidence="10">
    <location>
        <position position="92"/>
    </location>
    <ligand>
        <name>Fe cation</name>
        <dbReference type="ChEBI" id="CHEBI:24875"/>
        <note>catalytic</note>
    </ligand>
</feature>
<comment type="cofactor">
    <cofactor evidence="11">
        <name>Fe cation</name>
        <dbReference type="ChEBI" id="CHEBI:24875"/>
    </cofactor>
    <text evidence="11">Binds 1 Fe cation per subunit.</text>
</comment>
<evidence type="ECO:0000256" key="2">
    <source>
        <dbReference type="ARBA" id="ARBA00006622"/>
    </source>
</evidence>
<keyword evidence="12" id="KW-1185">Reference proteome</keyword>
<evidence type="ECO:0000256" key="8">
    <source>
        <dbReference type="ARBA" id="ARBA00023004"/>
    </source>
</evidence>
<keyword evidence="6 11" id="KW-0223">Dioxygenase</keyword>
<dbReference type="PANTHER" id="PTHR12918:SF1">
    <property type="entry name" value="CYSTEINE DIOXYGENASE TYPE 1"/>
    <property type="match status" value="1"/>
</dbReference>
<dbReference type="FunFam" id="2.60.120.10:FF:000045">
    <property type="entry name" value="Cysteine dioxygenase 1"/>
    <property type="match status" value="1"/>
</dbReference>
<dbReference type="Proteomes" id="UP000085678">
    <property type="component" value="Unplaced"/>
</dbReference>
<dbReference type="FunCoup" id="A0A1S3HAJ2">
    <property type="interactions" value="57"/>
</dbReference>